<evidence type="ECO:0000256" key="2">
    <source>
        <dbReference type="ARBA" id="ARBA00022622"/>
    </source>
</evidence>
<evidence type="ECO:0000313" key="7">
    <source>
        <dbReference type="RefSeq" id="XP_060669758.1"/>
    </source>
</evidence>
<comment type="subcellular location">
    <subcellularLocation>
        <location evidence="1">Cell membrane</location>
        <topology evidence="1">Lipid-anchor</topology>
        <topology evidence="1">GPI-anchor</topology>
    </subcellularLocation>
</comment>
<dbReference type="InterPro" id="IPR012946">
    <property type="entry name" value="X8"/>
</dbReference>
<keyword evidence="2" id="KW-0472">Membrane</keyword>
<feature type="signal peptide" evidence="4">
    <location>
        <begin position="1"/>
        <end position="25"/>
    </location>
</feature>
<keyword evidence="6" id="KW-1185">Reference proteome</keyword>
<dbReference type="PANTHER" id="PTHR31044:SF57">
    <property type="entry name" value="CARBOHYDRATE-BINDING X8 DOMAIN SUPERFAMILY PROTEIN"/>
    <property type="match status" value="1"/>
</dbReference>
<keyword evidence="2" id="KW-0325">Glycoprotein</keyword>
<evidence type="ECO:0000313" key="6">
    <source>
        <dbReference type="Proteomes" id="UP001652623"/>
    </source>
</evidence>
<feature type="chain" id="PRO_5045664506" evidence="4">
    <location>
        <begin position="26"/>
        <end position="169"/>
    </location>
</feature>
<organism evidence="6 7">
    <name type="scientific">Ziziphus jujuba</name>
    <name type="common">Chinese jujube</name>
    <name type="synonym">Ziziphus sativa</name>
    <dbReference type="NCBI Taxonomy" id="326968"/>
    <lineage>
        <taxon>Eukaryota</taxon>
        <taxon>Viridiplantae</taxon>
        <taxon>Streptophyta</taxon>
        <taxon>Embryophyta</taxon>
        <taxon>Tracheophyta</taxon>
        <taxon>Spermatophyta</taxon>
        <taxon>Magnoliopsida</taxon>
        <taxon>eudicotyledons</taxon>
        <taxon>Gunneridae</taxon>
        <taxon>Pentapetalae</taxon>
        <taxon>rosids</taxon>
        <taxon>fabids</taxon>
        <taxon>Rosales</taxon>
        <taxon>Rhamnaceae</taxon>
        <taxon>Paliureae</taxon>
        <taxon>Ziziphus</taxon>
    </lineage>
</organism>
<sequence length="169" mass="18667">MTTMAKTNHSLAAIFCLFLMLPIYCFNFGESSITESVKTWCVAKPSANDNELKNNIRFACEHTVPTDCDAINQGGPCYNPNNLFHHASFAMNSYYQEAGRHQWNCDFLNSALVAISDPSLGSCVYKGEPTSVDLSASVVLFRAAVLFRMKFVKLFRVTTLKLSGLGSSD</sequence>
<dbReference type="RefSeq" id="XP_060669758.1">
    <property type="nucleotide sequence ID" value="XM_060813775.1"/>
</dbReference>
<name>A0ABM3ZZ50_ZIZJJ</name>
<protein>
    <submittedName>
        <fullName evidence="7">Major pollen allergen Ole e 10-like</fullName>
    </submittedName>
</protein>
<accession>A0ABM3ZZ50</accession>
<reference evidence="6" key="1">
    <citation type="submission" date="2025-05" db="UniProtKB">
        <authorList>
            <consortium name="RefSeq"/>
        </authorList>
    </citation>
    <scope>NUCLEOTIDE SEQUENCE [LARGE SCALE GENOMIC DNA]</scope>
</reference>
<dbReference type="SMART" id="SM00768">
    <property type="entry name" value="X8"/>
    <property type="match status" value="1"/>
</dbReference>
<dbReference type="GeneID" id="112491452"/>
<feature type="domain" description="X8" evidence="5">
    <location>
        <begin position="39"/>
        <end position="125"/>
    </location>
</feature>
<dbReference type="Proteomes" id="UP001652623">
    <property type="component" value="Chromosome 1"/>
</dbReference>
<dbReference type="InterPro" id="IPR044788">
    <property type="entry name" value="X8_dom_prot"/>
</dbReference>
<gene>
    <name evidence="7" type="primary">LOC112491452</name>
</gene>
<dbReference type="PANTHER" id="PTHR31044">
    <property type="entry name" value="BETA-1,3 GLUCANASE"/>
    <property type="match status" value="1"/>
</dbReference>
<evidence type="ECO:0000256" key="1">
    <source>
        <dbReference type="ARBA" id="ARBA00004609"/>
    </source>
</evidence>
<dbReference type="Pfam" id="PF07983">
    <property type="entry name" value="X8"/>
    <property type="match status" value="1"/>
</dbReference>
<keyword evidence="2" id="KW-0336">GPI-anchor</keyword>
<dbReference type="Gene3D" id="1.20.58.1040">
    <property type="match status" value="1"/>
</dbReference>
<evidence type="ECO:0000256" key="3">
    <source>
        <dbReference type="ARBA" id="ARBA00022729"/>
    </source>
</evidence>
<keyword evidence="3 4" id="KW-0732">Signal</keyword>
<keyword evidence="2" id="KW-0449">Lipoprotein</keyword>
<proteinExistence type="predicted"/>
<reference evidence="7" key="2">
    <citation type="submission" date="2025-08" db="UniProtKB">
        <authorList>
            <consortium name="RefSeq"/>
        </authorList>
    </citation>
    <scope>IDENTIFICATION</scope>
    <source>
        <tissue evidence="7">Seedling</tissue>
    </source>
</reference>
<evidence type="ECO:0000256" key="4">
    <source>
        <dbReference type="SAM" id="SignalP"/>
    </source>
</evidence>
<evidence type="ECO:0000259" key="5">
    <source>
        <dbReference type="SMART" id="SM00768"/>
    </source>
</evidence>